<proteinExistence type="predicted"/>
<dbReference type="Proteomes" id="UP000198281">
    <property type="component" value="Unassembled WGS sequence"/>
</dbReference>
<dbReference type="EMBL" id="FZOS01000008">
    <property type="protein sequence ID" value="SNS53200.1"/>
    <property type="molecule type" value="Genomic_DNA"/>
</dbReference>
<accession>A0A239F837</accession>
<gene>
    <name evidence="1" type="ORF">SAMN06295912_108118</name>
</gene>
<keyword evidence="2" id="KW-1185">Reference proteome</keyword>
<name>A0A239F837_9SPHN</name>
<evidence type="ECO:0008006" key="3">
    <source>
        <dbReference type="Google" id="ProtNLM"/>
    </source>
</evidence>
<reference evidence="2" key="1">
    <citation type="submission" date="2017-06" db="EMBL/GenBank/DDBJ databases">
        <authorList>
            <person name="Varghese N."/>
            <person name="Submissions S."/>
        </authorList>
    </citation>
    <scope>NUCLEOTIDE SEQUENCE [LARGE SCALE GENOMIC DNA]</scope>
    <source>
        <strain evidence="2">LNB2</strain>
    </source>
</reference>
<sequence>MPVLRGENVRVEIGDGMTPTEGFDPIGGEVEVQWGDSSREFDTASKDDGDFDLVEFSGRTIRFNMSGKVKLPDPGYERLIDVRNSPTKNATLRIVKGTTVAYQGECGWGSNDTNHANRQASTWSSVAAPSKVPTINDLAAFAS</sequence>
<evidence type="ECO:0000313" key="1">
    <source>
        <dbReference type="EMBL" id="SNS53200.1"/>
    </source>
</evidence>
<dbReference type="RefSeq" id="WP_089219403.1">
    <property type="nucleotide sequence ID" value="NZ_FZOS01000008.1"/>
</dbReference>
<dbReference type="OrthoDB" id="7579050at2"/>
<organism evidence="1 2">
    <name type="scientific">Edaphosphingomonas laterariae</name>
    <dbReference type="NCBI Taxonomy" id="861865"/>
    <lineage>
        <taxon>Bacteria</taxon>
        <taxon>Pseudomonadati</taxon>
        <taxon>Pseudomonadota</taxon>
        <taxon>Alphaproteobacteria</taxon>
        <taxon>Sphingomonadales</taxon>
        <taxon>Rhizorhabdaceae</taxon>
        <taxon>Edaphosphingomonas</taxon>
    </lineage>
</organism>
<evidence type="ECO:0000313" key="2">
    <source>
        <dbReference type="Proteomes" id="UP000198281"/>
    </source>
</evidence>
<protein>
    <recommendedName>
        <fullName evidence="3">Phage tail tube protein</fullName>
    </recommendedName>
</protein>
<dbReference type="AlphaFoldDB" id="A0A239F837"/>